<organism evidence="1 2">
    <name type="scientific">Phlebia brevispora</name>
    <dbReference type="NCBI Taxonomy" id="194682"/>
    <lineage>
        <taxon>Eukaryota</taxon>
        <taxon>Fungi</taxon>
        <taxon>Dikarya</taxon>
        <taxon>Basidiomycota</taxon>
        <taxon>Agaricomycotina</taxon>
        <taxon>Agaricomycetes</taxon>
        <taxon>Polyporales</taxon>
        <taxon>Meruliaceae</taxon>
        <taxon>Phlebia</taxon>
    </lineage>
</organism>
<name>A0ACC1SEX2_9APHY</name>
<protein>
    <submittedName>
        <fullName evidence="1">Uncharacterized protein</fullName>
    </submittedName>
</protein>
<sequence>MAANRSFQRFWDTPELKLHLGKTFDTKKDLLHLALTDKATCTLLLPLLYEKIRIALVNISAIVNAFNNYPEYAAQCTSLIVESPDEVELAYERQFSHGLQNEVPVERLEQEDVGWIWGDNDDHSVAESEVSDPADWIMADDDDEDLPGHGNGEDDLDGEEGEGDEHDHDDDDEDDDGSDDEDALHDEDDDNDGPDEHVIEIELPGEDLVDYKCTELMQFVAGAREYNEQEDKARVEASTARHNAACAALTVVLNKLSECGRLKDFEWLWDSLSRSYPVNGAEDDLWEAVEQNSSSVEKLVIKFFRGDKWTWCPFASPDYSALRVLCLDMSNSHHWSAQPLHTMLKNLPELEALDLKLTWCCAVVDMTLAGTCPKLRYFAYSSGALQGEQDPDDAPPSEFLQRHPLLDTLHLDIDRHITFNYKPEDLPHLRAISYGRHKVLSDTELGNIVSHRPVVAVRCHLKAGLLNFVGLPTSAALTVKWLDLKYRTNFRLDLPDYAAALRAVPGLVELTIRTRSRYTARRLTASDLVDTLNALPHDHKSLTALTLFDPDGDALTQQDLENLPPVPPTLKYLSWEVASGRTLYRLEKQGEKTIAVEIPYPRKRSWVWTQTSILDHFEGEPVWTDPFDGDEFPCGDNGRPIFFTALGPRLDWTTAKVHIRVRRNKCRGLASLGPKVFFSGPRPIDMSHDASDIPMDDESLPDESLPRVLNRAGCEIPLSLESADDALRTALTWDSIDLELASDTKLARRCLEILDRSDALTAKIRSLTIGMIDDDALAEAVRQLLVNLIPKMKNLEYLHLEDRCYHYPEILAALCTPQESRLKSLNFDVQSYTDKDASFFREKDLRLTRGRLEELEIECSEDTVPRSPAWPQAITNAVSQLIRTSALTIEELCLQGVPNAVIKQLAINMPHFPALRRVDVATDFIEGPGFVSVHPTVTYMRLYCYEDTLSFVTNPNRLRSTAQRFPSLKGLGIKLEVEDRDVSRLPSSLAMIDVLKKNLLSLLPQLERFSLEISLEESDSSSESDGSMELDSPIGTDSPVEMSNSSQVPIDANTIRAVWEQSPHLMKVEFAYRYETLYVDIPRAGNA</sequence>
<reference evidence="1" key="1">
    <citation type="submission" date="2022-07" db="EMBL/GenBank/DDBJ databases">
        <title>Genome Sequence of Phlebia brevispora.</title>
        <authorList>
            <person name="Buettner E."/>
        </authorList>
    </citation>
    <scope>NUCLEOTIDE SEQUENCE</scope>
    <source>
        <strain evidence="1">MPL23</strain>
    </source>
</reference>
<accession>A0ACC1SEX2</accession>
<evidence type="ECO:0000313" key="2">
    <source>
        <dbReference type="Proteomes" id="UP001148662"/>
    </source>
</evidence>
<dbReference type="EMBL" id="JANHOG010001365">
    <property type="protein sequence ID" value="KAJ3538286.1"/>
    <property type="molecule type" value="Genomic_DNA"/>
</dbReference>
<proteinExistence type="predicted"/>
<gene>
    <name evidence="1" type="ORF">NM688_g6542</name>
</gene>
<evidence type="ECO:0000313" key="1">
    <source>
        <dbReference type="EMBL" id="KAJ3538286.1"/>
    </source>
</evidence>
<comment type="caution">
    <text evidence="1">The sequence shown here is derived from an EMBL/GenBank/DDBJ whole genome shotgun (WGS) entry which is preliminary data.</text>
</comment>
<dbReference type="Proteomes" id="UP001148662">
    <property type="component" value="Unassembled WGS sequence"/>
</dbReference>
<keyword evidence="2" id="KW-1185">Reference proteome</keyword>